<dbReference type="InterPro" id="IPR046342">
    <property type="entry name" value="CBS_dom_sf"/>
</dbReference>
<evidence type="ECO:0000259" key="5">
    <source>
        <dbReference type="PROSITE" id="PS51371"/>
    </source>
</evidence>
<dbReference type="SMART" id="SM00116">
    <property type="entry name" value="CBS"/>
    <property type="match status" value="2"/>
</dbReference>
<keyword evidence="1" id="KW-0677">Repeat</keyword>
<dbReference type="InterPro" id="IPR050511">
    <property type="entry name" value="AMPK_gamma/SDS23_families"/>
</dbReference>
<dbReference type="Gene3D" id="3.10.580.10">
    <property type="entry name" value="CBS-domain"/>
    <property type="match status" value="3"/>
</dbReference>
<dbReference type="PANTHER" id="PTHR13780">
    <property type="entry name" value="AMP-ACTIVATED PROTEIN KINASE, GAMMA REGULATORY SUBUNIT"/>
    <property type="match status" value="1"/>
</dbReference>
<dbReference type="PROSITE" id="PS51371">
    <property type="entry name" value="CBS"/>
    <property type="match status" value="1"/>
</dbReference>
<organism evidence="6 7">
    <name type="scientific">Coccomyxa viridis</name>
    <dbReference type="NCBI Taxonomy" id="1274662"/>
    <lineage>
        <taxon>Eukaryota</taxon>
        <taxon>Viridiplantae</taxon>
        <taxon>Chlorophyta</taxon>
        <taxon>core chlorophytes</taxon>
        <taxon>Trebouxiophyceae</taxon>
        <taxon>Trebouxiophyceae incertae sedis</taxon>
        <taxon>Coccomyxaceae</taxon>
        <taxon>Coccomyxa</taxon>
    </lineage>
</organism>
<sequence length="359" mass="39188">MSNNEFNKDVRELLIRTKTLASRKILSAPVVAAPEGTDPTTFTANTEDQDIVCFVDIRDILESFLKELPDDVVHKAKMLKRMQVLEEKGVAFATRPLSSLPAIGSDGTFYQVKASAMSVMELVYDALLYPRETKAMHGGKSSVKIVHRIALFDSKSRITHILSQSDIARFLFEHKAELGALAGMTAAQLGWSGRPVVSVTPDTCAMVALSLMADKAIAGLGVVSQTGALIGNFSYSDLRTMCADHFSTMALPVAEFLALEHGTEYSGARASKNDEEESMPAPRGAGGFPGNRLLRRRSSVGYKVGQELVLATPDDTFYQILQKLVQNHLHRLYIVDEATKPVGVVTLTDILRVVTDQSK</sequence>
<feature type="region of interest" description="Disordered" evidence="4">
    <location>
        <begin position="267"/>
        <end position="290"/>
    </location>
</feature>
<evidence type="ECO:0000313" key="6">
    <source>
        <dbReference type="EMBL" id="CAL5228776.1"/>
    </source>
</evidence>
<gene>
    <name evidence="6" type="primary">g11966</name>
    <name evidence="6" type="ORF">VP750_LOCUS10682</name>
</gene>
<dbReference type="Pfam" id="PF00571">
    <property type="entry name" value="CBS"/>
    <property type="match status" value="1"/>
</dbReference>
<evidence type="ECO:0000313" key="7">
    <source>
        <dbReference type="Proteomes" id="UP001497392"/>
    </source>
</evidence>
<name>A0ABP1GDB9_9CHLO</name>
<dbReference type="PANTHER" id="PTHR13780:SF128">
    <property type="entry name" value="CBS DOMAIN-CONTAINING PROTEIN"/>
    <property type="match status" value="1"/>
</dbReference>
<protein>
    <submittedName>
        <fullName evidence="6">G11966 protein</fullName>
    </submittedName>
</protein>
<dbReference type="EMBL" id="CAXHTA020000019">
    <property type="protein sequence ID" value="CAL5228776.1"/>
    <property type="molecule type" value="Genomic_DNA"/>
</dbReference>
<comment type="caution">
    <text evidence="6">The sequence shown here is derived from an EMBL/GenBank/DDBJ whole genome shotgun (WGS) entry which is preliminary data.</text>
</comment>
<evidence type="ECO:0000256" key="2">
    <source>
        <dbReference type="ARBA" id="ARBA00023122"/>
    </source>
</evidence>
<dbReference type="Proteomes" id="UP001497392">
    <property type="component" value="Unassembled WGS sequence"/>
</dbReference>
<proteinExistence type="predicted"/>
<feature type="domain" description="CBS" evidence="5">
    <location>
        <begin position="304"/>
        <end position="359"/>
    </location>
</feature>
<evidence type="ECO:0000256" key="4">
    <source>
        <dbReference type="SAM" id="MobiDB-lite"/>
    </source>
</evidence>
<accession>A0ABP1GDB9</accession>
<evidence type="ECO:0000256" key="1">
    <source>
        <dbReference type="ARBA" id="ARBA00022737"/>
    </source>
</evidence>
<keyword evidence="2 3" id="KW-0129">CBS domain</keyword>
<dbReference type="SUPFAM" id="SSF54631">
    <property type="entry name" value="CBS-domain pair"/>
    <property type="match status" value="1"/>
</dbReference>
<keyword evidence="7" id="KW-1185">Reference proteome</keyword>
<dbReference type="InterPro" id="IPR000644">
    <property type="entry name" value="CBS_dom"/>
</dbReference>
<reference evidence="6 7" key="1">
    <citation type="submission" date="2024-06" db="EMBL/GenBank/DDBJ databases">
        <authorList>
            <person name="Kraege A."/>
            <person name="Thomma B."/>
        </authorList>
    </citation>
    <scope>NUCLEOTIDE SEQUENCE [LARGE SCALE GENOMIC DNA]</scope>
</reference>
<evidence type="ECO:0000256" key="3">
    <source>
        <dbReference type="PROSITE-ProRule" id="PRU00703"/>
    </source>
</evidence>